<evidence type="ECO:0000256" key="5">
    <source>
        <dbReference type="ARBA" id="ARBA00023002"/>
    </source>
</evidence>
<dbReference type="PANTHER" id="PTHR43035">
    <property type="entry name" value="FATTY ACID REPRESSION MUTANT PROTEIN 2-RELATED"/>
    <property type="match status" value="1"/>
</dbReference>
<dbReference type="FunFam" id="3.40.109.10:FF:000001">
    <property type="entry name" value="Nitroreductase family"/>
    <property type="match status" value="1"/>
</dbReference>
<dbReference type="Proteomes" id="UP000250043">
    <property type="component" value="Unassembled WGS sequence"/>
</dbReference>
<dbReference type="InterPro" id="IPR000415">
    <property type="entry name" value="Nitroreductase-like"/>
</dbReference>
<comment type="subcellular location">
    <subcellularLocation>
        <location evidence="2">Cytoplasm</location>
    </subcellularLocation>
    <subcellularLocation>
        <location evidence="1">Nucleus</location>
    </subcellularLocation>
</comment>
<accession>A0A8E2AN25</accession>
<evidence type="ECO:0000256" key="1">
    <source>
        <dbReference type="ARBA" id="ARBA00004123"/>
    </source>
</evidence>
<dbReference type="GO" id="GO:0005737">
    <property type="term" value="C:cytoplasm"/>
    <property type="evidence" value="ECO:0007669"/>
    <property type="project" value="UniProtKB-SubCell"/>
</dbReference>
<dbReference type="GO" id="GO:0034599">
    <property type="term" value="P:cellular response to oxidative stress"/>
    <property type="evidence" value="ECO:0007669"/>
    <property type="project" value="InterPro"/>
</dbReference>
<dbReference type="EMBL" id="KV722481">
    <property type="protein sequence ID" value="OCH87546.1"/>
    <property type="molecule type" value="Genomic_DNA"/>
</dbReference>
<evidence type="ECO:0000313" key="9">
    <source>
        <dbReference type="Proteomes" id="UP000250043"/>
    </source>
</evidence>
<dbReference type="CDD" id="cd02140">
    <property type="entry name" value="Frm2-like"/>
    <property type="match status" value="1"/>
</dbReference>
<dbReference type="InterPro" id="IPR033877">
    <property type="entry name" value="Frm2/Hbn1"/>
</dbReference>
<comment type="similarity">
    <text evidence="3">Belongs to the nitroreductase family.</text>
</comment>
<evidence type="ECO:0000259" key="7">
    <source>
        <dbReference type="Pfam" id="PF00881"/>
    </source>
</evidence>
<evidence type="ECO:0000256" key="6">
    <source>
        <dbReference type="ARBA" id="ARBA00023242"/>
    </source>
</evidence>
<dbReference type="PANTHER" id="PTHR43035:SF1">
    <property type="entry name" value="FATTY ACID REPRESSION MUTANT PROTEIN 2-RELATED"/>
    <property type="match status" value="1"/>
</dbReference>
<dbReference type="OrthoDB" id="2138173at2759"/>
<protein>
    <submittedName>
        <fullName evidence="8">Nitroreductase</fullName>
    </submittedName>
</protein>
<dbReference type="Gene3D" id="3.40.109.10">
    <property type="entry name" value="NADH Oxidase"/>
    <property type="match status" value="1"/>
</dbReference>
<proteinExistence type="inferred from homology"/>
<name>A0A8E2AN25_9APHY</name>
<evidence type="ECO:0000256" key="2">
    <source>
        <dbReference type="ARBA" id="ARBA00004496"/>
    </source>
</evidence>
<reference evidence="8 9" key="1">
    <citation type="submission" date="2016-07" db="EMBL/GenBank/DDBJ databases">
        <title>Draft genome of the white-rot fungus Obba rivulosa 3A-2.</title>
        <authorList>
            <consortium name="DOE Joint Genome Institute"/>
            <person name="Miettinen O."/>
            <person name="Riley R."/>
            <person name="Acob R."/>
            <person name="Barry K."/>
            <person name="Cullen D."/>
            <person name="De Vries R."/>
            <person name="Hainaut M."/>
            <person name="Hatakka A."/>
            <person name="Henrissat B."/>
            <person name="Hilden K."/>
            <person name="Kuo R."/>
            <person name="Labutti K."/>
            <person name="Lipzen A."/>
            <person name="Makela M.R."/>
            <person name="Sandor L."/>
            <person name="Spatafora J.W."/>
            <person name="Grigoriev I.V."/>
            <person name="Hibbett D.S."/>
        </authorList>
    </citation>
    <scope>NUCLEOTIDE SEQUENCE [LARGE SCALE GENOMIC DNA]</scope>
    <source>
        <strain evidence="8 9">3A-2</strain>
    </source>
</reference>
<dbReference type="GO" id="GO:0016491">
    <property type="term" value="F:oxidoreductase activity"/>
    <property type="evidence" value="ECO:0007669"/>
    <property type="project" value="UniProtKB-KW"/>
</dbReference>
<dbReference type="Pfam" id="PF00881">
    <property type="entry name" value="Nitroreductase"/>
    <property type="match status" value="1"/>
</dbReference>
<dbReference type="SUPFAM" id="SSF55469">
    <property type="entry name" value="FMN-dependent nitroreductase-like"/>
    <property type="match status" value="1"/>
</dbReference>
<sequence>MSAAFLEAVASRRSIYAISPETTIPDEKIEEIIAFAIKHVPSSFNVQSARVVLLLGNDHKKLWDITEEVLRGVAPPEQFSATQQKIQGFRNGYGSILFFDDENDVQELQNKFALYKDRFPIWSNHSNGMLQFVVWTALEKEGLGATLQHYNPLITARVLSEWNLPNSWQLIAQMPFGKPTAPAGEKTFKPIEERFKIFKS</sequence>
<feature type="domain" description="Nitroreductase" evidence="7">
    <location>
        <begin position="9"/>
        <end position="178"/>
    </location>
</feature>
<organism evidence="8 9">
    <name type="scientific">Obba rivulosa</name>
    <dbReference type="NCBI Taxonomy" id="1052685"/>
    <lineage>
        <taxon>Eukaryota</taxon>
        <taxon>Fungi</taxon>
        <taxon>Dikarya</taxon>
        <taxon>Basidiomycota</taxon>
        <taxon>Agaricomycotina</taxon>
        <taxon>Agaricomycetes</taxon>
        <taxon>Polyporales</taxon>
        <taxon>Gelatoporiaceae</taxon>
        <taxon>Obba</taxon>
    </lineage>
</organism>
<dbReference type="InterPro" id="IPR029479">
    <property type="entry name" value="Nitroreductase"/>
</dbReference>
<keyword evidence="5" id="KW-0560">Oxidoreductase</keyword>
<dbReference type="GO" id="GO:0005634">
    <property type="term" value="C:nucleus"/>
    <property type="evidence" value="ECO:0007669"/>
    <property type="project" value="UniProtKB-SubCell"/>
</dbReference>
<keyword evidence="6" id="KW-0539">Nucleus</keyword>
<evidence type="ECO:0000256" key="4">
    <source>
        <dbReference type="ARBA" id="ARBA00022490"/>
    </source>
</evidence>
<keyword evidence="9" id="KW-1185">Reference proteome</keyword>
<evidence type="ECO:0000256" key="3">
    <source>
        <dbReference type="ARBA" id="ARBA00007118"/>
    </source>
</evidence>
<gene>
    <name evidence="8" type="ORF">OBBRIDRAFT_735931</name>
</gene>
<dbReference type="AlphaFoldDB" id="A0A8E2AN25"/>
<evidence type="ECO:0000313" key="8">
    <source>
        <dbReference type="EMBL" id="OCH87546.1"/>
    </source>
</evidence>
<keyword evidence="4" id="KW-0963">Cytoplasm</keyword>